<dbReference type="InterPro" id="IPR041546">
    <property type="entry name" value="ClpA/ClpB_AAA_lid"/>
</dbReference>
<dbReference type="GO" id="GO:0005524">
    <property type="term" value="F:ATP binding"/>
    <property type="evidence" value="ECO:0007669"/>
    <property type="project" value="UniProtKB-KW"/>
</dbReference>
<dbReference type="InterPro" id="IPR003593">
    <property type="entry name" value="AAA+_ATPase"/>
</dbReference>
<dbReference type="InterPro" id="IPR001270">
    <property type="entry name" value="ClpA/B"/>
</dbReference>
<evidence type="ECO:0008006" key="9">
    <source>
        <dbReference type="Google" id="ProtNLM"/>
    </source>
</evidence>
<dbReference type="CDD" id="cd19499">
    <property type="entry name" value="RecA-like_ClpB_Hsp104-like"/>
    <property type="match status" value="1"/>
</dbReference>
<dbReference type="InterPro" id="IPR003959">
    <property type="entry name" value="ATPase_AAA_core"/>
</dbReference>
<feature type="domain" description="AAA+ ATPase" evidence="5">
    <location>
        <begin position="580"/>
        <end position="718"/>
    </location>
</feature>
<accession>A0A2M6Z3R7</accession>
<feature type="transmembrane region" description="Helical" evidence="4">
    <location>
        <begin position="27"/>
        <end position="47"/>
    </location>
</feature>
<keyword evidence="4" id="KW-0812">Transmembrane</keyword>
<dbReference type="SUPFAM" id="SSF52540">
    <property type="entry name" value="P-loop containing nucleoside triphosphate hydrolases"/>
    <property type="match status" value="2"/>
</dbReference>
<keyword evidence="4" id="KW-1133">Transmembrane helix</keyword>
<dbReference type="SMART" id="SM00382">
    <property type="entry name" value="AAA"/>
    <property type="match status" value="2"/>
</dbReference>
<protein>
    <recommendedName>
        <fullName evidence="9">Clp R domain-containing protein</fullName>
    </recommendedName>
</protein>
<dbReference type="GO" id="GO:0005737">
    <property type="term" value="C:cytoplasm"/>
    <property type="evidence" value="ECO:0007669"/>
    <property type="project" value="TreeGrafter"/>
</dbReference>
<keyword evidence="2" id="KW-0067">ATP-binding</keyword>
<evidence type="ECO:0000256" key="1">
    <source>
        <dbReference type="ARBA" id="ARBA00022741"/>
    </source>
</evidence>
<evidence type="ECO:0000256" key="4">
    <source>
        <dbReference type="SAM" id="Phobius"/>
    </source>
</evidence>
<dbReference type="PANTHER" id="PTHR11638:SF175">
    <property type="entry name" value="ATP-DEPENDENT CLP PROTEASE, ATP-BINDING SUBUNIT CLPC"/>
    <property type="match status" value="1"/>
</dbReference>
<proteinExistence type="predicted"/>
<evidence type="ECO:0000313" key="8">
    <source>
        <dbReference type="Proteomes" id="UP000228777"/>
    </source>
</evidence>
<keyword evidence="4" id="KW-0472">Membrane</keyword>
<comment type="caution">
    <text evidence="7">The sequence shown here is derived from an EMBL/GenBank/DDBJ whole genome shotgun (WGS) entry which is preliminary data.</text>
</comment>
<keyword evidence="1" id="KW-0547">Nucleotide-binding</keyword>
<evidence type="ECO:0000313" key="7">
    <source>
        <dbReference type="EMBL" id="PIU46975.1"/>
    </source>
</evidence>
<dbReference type="InterPro" id="IPR050130">
    <property type="entry name" value="ClpA_ClpB"/>
</dbReference>
<dbReference type="Pfam" id="PF07724">
    <property type="entry name" value="AAA_2"/>
    <property type="match status" value="1"/>
</dbReference>
<dbReference type="SMART" id="SM01086">
    <property type="entry name" value="ClpB_D2-small"/>
    <property type="match status" value="1"/>
</dbReference>
<dbReference type="Proteomes" id="UP000228777">
    <property type="component" value="Unassembled WGS sequence"/>
</dbReference>
<sequence>MVFDLKKTAIFQAIKLEKNPIFYLRNFWKILFLILTLVSFSSIILDLPYFKTNVFVLFLILFIFFAEFNFFFDSRLKNPRLKRRAFKCKLSEAALNPEKFNLASFLDYEAASLIYQSLTKKPTVHTQQNLFYTLLVSKNKEINFIFNRALLDIFRLRNKELKKIQKKETFDLNQLILNSLKIANQRNKEKIGIGDILIALAEIDSFFKKLLIEKNLKKEDIENLAFWFERINEKIEKRKRFWEYENLVKKGSIGRDWASGYTLTLDKFSIDLREQIIKKIGIRQFTGHQPQINQLERILQREELNNALLIGRPGSGRKAVIDELVQKAYLGQSTSKINYKRFLELDISFLVSQIGSIEEIEEVLEMCFKEAVQAGNIILIINNFENFMIEEIKPGKIDISGILARYLELASFQLIATSAYEGLHTIIERKPAILNLFEKVEISEISEKETLEFLENFVPFFEQKYKKFISYQALREIINLASRYLANFPFPKKAFDILDEVMVYTAQRKKSYLVLPEHIQHIVSQKTQIPIGEVESKEKEILLNLENLIHQRIINQEEAVSEIAMALRRARAEIELSKKPMGVFLFLGPTGVGKTETAKALAQIYFGKEEKMIRLDMSEFQRIEDIKRLIGEGKIEGLLTTPVRENPFSLILFDEIEKAHKDILNLFLQVFDEGHLTDGQGQKIDFRNTIIIGTSNAGSEIIRRDIEKNKQLDILKEELLDYLFKENIFRPEFINRFDAVIVFKPLTKENFLAICQLLLSKLKTNLSDKGIEFEITPELKEKIVELSYSPVFGARETRRVIQNKLGDTLATAILSGKLKRGDKIKVTPTKFEIIKLER</sequence>
<dbReference type="AlphaFoldDB" id="A0A2M6Z3R7"/>
<dbReference type="EMBL" id="PEWP01000020">
    <property type="protein sequence ID" value="PIU46975.1"/>
    <property type="molecule type" value="Genomic_DNA"/>
</dbReference>
<dbReference type="GO" id="GO:0016887">
    <property type="term" value="F:ATP hydrolysis activity"/>
    <property type="evidence" value="ECO:0007669"/>
    <property type="project" value="InterPro"/>
</dbReference>
<dbReference type="GO" id="GO:0034605">
    <property type="term" value="P:cellular response to heat"/>
    <property type="evidence" value="ECO:0007669"/>
    <property type="project" value="TreeGrafter"/>
</dbReference>
<feature type="domain" description="Clp ATPase C-terminal" evidence="6">
    <location>
        <begin position="746"/>
        <end position="833"/>
    </location>
</feature>
<dbReference type="PRINTS" id="PR00300">
    <property type="entry name" value="CLPPROTEASEA"/>
</dbReference>
<dbReference type="Pfam" id="PF17871">
    <property type="entry name" value="AAA_lid_9"/>
    <property type="match status" value="1"/>
</dbReference>
<dbReference type="Gene3D" id="1.10.8.60">
    <property type="match status" value="2"/>
</dbReference>
<keyword evidence="3" id="KW-0143">Chaperone</keyword>
<evidence type="ECO:0000256" key="2">
    <source>
        <dbReference type="ARBA" id="ARBA00022840"/>
    </source>
</evidence>
<dbReference type="Pfam" id="PF10431">
    <property type="entry name" value="ClpB_D2-small"/>
    <property type="match status" value="1"/>
</dbReference>
<dbReference type="PANTHER" id="PTHR11638">
    <property type="entry name" value="ATP-DEPENDENT CLP PROTEASE"/>
    <property type="match status" value="1"/>
</dbReference>
<evidence type="ECO:0000259" key="5">
    <source>
        <dbReference type="SMART" id="SM00382"/>
    </source>
</evidence>
<reference evidence="8" key="1">
    <citation type="submission" date="2017-09" db="EMBL/GenBank/DDBJ databases">
        <title>Depth-based differentiation of microbial function through sediment-hosted aquifers and enrichment of novel symbionts in the deep terrestrial subsurface.</title>
        <authorList>
            <person name="Probst A.J."/>
            <person name="Ladd B."/>
            <person name="Jarett J.K."/>
            <person name="Geller-Mcgrath D.E."/>
            <person name="Sieber C.M.K."/>
            <person name="Emerson J.B."/>
            <person name="Anantharaman K."/>
            <person name="Thomas B.C."/>
            <person name="Malmstrom R."/>
            <person name="Stieglmeier M."/>
            <person name="Klingl A."/>
            <person name="Woyke T."/>
            <person name="Ryan C.M."/>
            <person name="Banfield J.F."/>
        </authorList>
    </citation>
    <scope>NUCLEOTIDE SEQUENCE [LARGE SCALE GENOMIC DNA]</scope>
</reference>
<evidence type="ECO:0000256" key="3">
    <source>
        <dbReference type="ARBA" id="ARBA00023186"/>
    </source>
</evidence>
<dbReference type="InterPro" id="IPR027417">
    <property type="entry name" value="P-loop_NTPase"/>
</dbReference>
<feature type="transmembrane region" description="Helical" evidence="4">
    <location>
        <begin position="54"/>
        <end position="72"/>
    </location>
</feature>
<feature type="domain" description="AAA+ ATPase" evidence="5">
    <location>
        <begin position="303"/>
        <end position="446"/>
    </location>
</feature>
<dbReference type="Gene3D" id="3.40.50.300">
    <property type="entry name" value="P-loop containing nucleotide triphosphate hydrolases"/>
    <property type="match status" value="2"/>
</dbReference>
<dbReference type="InterPro" id="IPR019489">
    <property type="entry name" value="Clp_ATPase_C"/>
</dbReference>
<gene>
    <name evidence="7" type="ORF">COS93_01170</name>
</gene>
<evidence type="ECO:0000259" key="6">
    <source>
        <dbReference type="SMART" id="SM01086"/>
    </source>
</evidence>
<organism evidence="7 8">
    <name type="scientific">bacterium (Candidatus Gribaldobacteria) CG07_land_8_20_14_0_80_33_18</name>
    <dbReference type="NCBI Taxonomy" id="2014272"/>
    <lineage>
        <taxon>Bacteria</taxon>
        <taxon>Candidatus Gribaldobacteria</taxon>
    </lineage>
</organism>
<name>A0A2M6Z3R7_9BACT</name>